<dbReference type="Pfam" id="PF01657">
    <property type="entry name" value="Stress-antifung"/>
    <property type="match status" value="2"/>
</dbReference>
<evidence type="ECO:0000256" key="3">
    <source>
        <dbReference type="ARBA" id="ARBA00022527"/>
    </source>
</evidence>
<keyword evidence="3" id="KW-0723">Serine/threonine-protein kinase</keyword>
<dbReference type="CDD" id="cd14066">
    <property type="entry name" value="STKc_IRAK"/>
    <property type="match status" value="1"/>
</dbReference>
<dbReference type="PROSITE" id="PS00108">
    <property type="entry name" value="PROTEIN_KINASE_ST"/>
    <property type="match status" value="1"/>
</dbReference>
<keyword evidence="6 19" id="KW-0732">Signal</keyword>
<dbReference type="STRING" id="542762.A0A4S4DSQ5"/>
<keyword evidence="14" id="KW-0675">Receptor</keyword>
<evidence type="ECO:0000256" key="13">
    <source>
        <dbReference type="ARBA" id="ARBA00023157"/>
    </source>
</evidence>
<dbReference type="PANTHER" id="PTHR27002">
    <property type="entry name" value="RECEPTOR-LIKE SERINE/THREONINE-PROTEIN KINASE SD1-8"/>
    <property type="match status" value="1"/>
</dbReference>
<reference evidence="22 23" key="1">
    <citation type="journal article" date="2018" name="Proc. Natl. Acad. Sci. U.S.A.">
        <title>Draft genome sequence of Camellia sinensis var. sinensis provides insights into the evolution of the tea genome and tea quality.</title>
        <authorList>
            <person name="Wei C."/>
            <person name="Yang H."/>
            <person name="Wang S."/>
            <person name="Zhao J."/>
            <person name="Liu C."/>
            <person name="Gao L."/>
            <person name="Xia E."/>
            <person name="Lu Y."/>
            <person name="Tai Y."/>
            <person name="She G."/>
            <person name="Sun J."/>
            <person name="Cao H."/>
            <person name="Tong W."/>
            <person name="Gao Q."/>
            <person name="Li Y."/>
            <person name="Deng W."/>
            <person name="Jiang X."/>
            <person name="Wang W."/>
            <person name="Chen Q."/>
            <person name="Zhang S."/>
            <person name="Li H."/>
            <person name="Wu J."/>
            <person name="Wang P."/>
            <person name="Li P."/>
            <person name="Shi C."/>
            <person name="Zheng F."/>
            <person name="Jian J."/>
            <person name="Huang B."/>
            <person name="Shan D."/>
            <person name="Shi M."/>
            <person name="Fang C."/>
            <person name="Yue Y."/>
            <person name="Li F."/>
            <person name="Li D."/>
            <person name="Wei S."/>
            <person name="Han B."/>
            <person name="Jiang C."/>
            <person name="Yin Y."/>
            <person name="Xia T."/>
            <person name="Zhang Z."/>
            <person name="Bennetzen J.L."/>
            <person name="Zhao S."/>
            <person name="Wan X."/>
        </authorList>
    </citation>
    <scope>NUCLEOTIDE SEQUENCE [LARGE SCALE GENOMIC DNA]</scope>
    <source>
        <strain evidence="23">cv. Shuchazao</strain>
        <tissue evidence="22">Leaf</tissue>
    </source>
</reference>
<protein>
    <recommendedName>
        <fullName evidence="2">non-specific serine/threonine protein kinase</fullName>
        <ecNumber evidence="2">2.7.11.1</ecNumber>
    </recommendedName>
</protein>
<accession>A0A4S4DSQ5</accession>
<dbReference type="PROSITE" id="PS50011">
    <property type="entry name" value="PROTEIN_KINASE_DOM"/>
    <property type="match status" value="1"/>
</dbReference>
<dbReference type="FunFam" id="3.30.200.20:FF:000195">
    <property type="entry name" value="G-type lectin S-receptor-like serine/threonine-protein kinase"/>
    <property type="match status" value="1"/>
</dbReference>
<evidence type="ECO:0000256" key="18">
    <source>
        <dbReference type="SAM" id="Phobius"/>
    </source>
</evidence>
<feature type="transmembrane region" description="Helical" evidence="18">
    <location>
        <begin position="265"/>
        <end position="289"/>
    </location>
</feature>
<comment type="caution">
    <text evidence="22">The sequence shown here is derived from an EMBL/GenBank/DDBJ whole genome shotgun (WGS) entry which is preliminary data.</text>
</comment>
<evidence type="ECO:0000256" key="6">
    <source>
        <dbReference type="ARBA" id="ARBA00022729"/>
    </source>
</evidence>
<evidence type="ECO:0000256" key="11">
    <source>
        <dbReference type="ARBA" id="ARBA00022989"/>
    </source>
</evidence>
<evidence type="ECO:0000256" key="1">
    <source>
        <dbReference type="ARBA" id="ARBA00004167"/>
    </source>
</evidence>
<keyword evidence="13" id="KW-1015">Disulfide bond</keyword>
<keyword evidence="11 18" id="KW-1133">Transmembrane helix</keyword>
<dbReference type="InterPro" id="IPR008271">
    <property type="entry name" value="Ser/Thr_kinase_AS"/>
</dbReference>
<evidence type="ECO:0000256" key="16">
    <source>
        <dbReference type="ARBA" id="ARBA00047899"/>
    </source>
</evidence>
<evidence type="ECO:0000259" key="21">
    <source>
        <dbReference type="PROSITE" id="PS51473"/>
    </source>
</evidence>
<feature type="signal peptide" evidence="19">
    <location>
        <begin position="1"/>
        <end position="26"/>
    </location>
</feature>
<evidence type="ECO:0000256" key="17">
    <source>
        <dbReference type="ARBA" id="ARBA00048679"/>
    </source>
</evidence>
<keyword evidence="10" id="KW-0067">ATP-binding</keyword>
<dbReference type="InterPro" id="IPR000719">
    <property type="entry name" value="Prot_kinase_dom"/>
</dbReference>
<evidence type="ECO:0000256" key="10">
    <source>
        <dbReference type="ARBA" id="ARBA00022840"/>
    </source>
</evidence>
<dbReference type="Gene3D" id="1.10.510.10">
    <property type="entry name" value="Transferase(Phosphotransferase) domain 1"/>
    <property type="match status" value="1"/>
</dbReference>
<comment type="subcellular location">
    <subcellularLocation>
        <location evidence="1">Membrane</location>
        <topology evidence="1">Single-pass membrane protein</topology>
    </subcellularLocation>
</comment>
<evidence type="ECO:0000256" key="19">
    <source>
        <dbReference type="SAM" id="SignalP"/>
    </source>
</evidence>
<keyword evidence="15" id="KW-0325">Glycoprotein</keyword>
<dbReference type="FunFam" id="1.10.510.10:FF:000467">
    <property type="entry name" value="Liguleless narrow1"/>
    <property type="match status" value="1"/>
</dbReference>
<feature type="domain" description="Gnk2-homologous" evidence="21">
    <location>
        <begin position="136"/>
        <end position="245"/>
    </location>
</feature>
<evidence type="ECO:0000256" key="7">
    <source>
        <dbReference type="ARBA" id="ARBA00022737"/>
    </source>
</evidence>
<dbReference type="Gene3D" id="3.30.430.20">
    <property type="entry name" value="Gnk2 domain, C-X8-C-X2-C motif"/>
    <property type="match status" value="2"/>
</dbReference>
<evidence type="ECO:0000256" key="2">
    <source>
        <dbReference type="ARBA" id="ARBA00012513"/>
    </source>
</evidence>
<dbReference type="Proteomes" id="UP000306102">
    <property type="component" value="Unassembled WGS sequence"/>
</dbReference>
<evidence type="ECO:0000313" key="22">
    <source>
        <dbReference type="EMBL" id="THG06250.1"/>
    </source>
</evidence>
<keyword evidence="7" id="KW-0677">Repeat</keyword>
<dbReference type="EMBL" id="SDRB02010475">
    <property type="protein sequence ID" value="THG06250.1"/>
    <property type="molecule type" value="Genomic_DNA"/>
</dbReference>
<organism evidence="22 23">
    <name type="scientific">Camellia sinensis var. sinensis</name>
    <name type="common">China tea</name>
    <dbReference type="NCBI Taxonomy" id="542762"/>
    <lineage>
        <taxon>Eukaryota</taxon>
        <taxon>Viridiplantae</taxon>
        <taxon>Streptophyta</taxon>
        <taxon>Embryophyta</taxon>
        <taxon>Tracheophyta</taxon>
        <taxon>Spermatophyta</taxon>
        <taxon>Magnoliopsida</taxon>
        <taxon>eudicotyledons</taxon>
        <taxon>Gunneridae</taxon>
        <taxon>Pentapetalae</taxon>
        <taxon>asterids</taxon>
        <taxon>Ericales</taxon>
        <taxon>Theaceae</taxon>
        <taxon>Camellia</taxon>
    </lineage>
</organism>
<evidence type="ECO:0000256" key="12">
    <source>
        <dbReference type="ARBA" id="ARBA00023136"/>
    </source>
</evidence>
<dbReference type="InterPro" id="IPR011009">
    <property type="entry name" value="Kinase-like_dom_sf"/>
</dbReference>
<dbReference type="GO" id="GO:0005886">
    <property type="term" value="C:plasma membrane"/>
    <property type="evidence" value="ECO:0007669"/>
    <property type="project" value="TreeGrafter"/>
</dbReference>
<keyword evidence="12 18" id="KW-0472">Membrane</keyword>
<keyword evidence="8" id="KW-0547">Nucleotide-binding</keyword>
<evidence type="ECO:0000256" key="9">
    <source>
        <dbReference type="ARBA" id="ARBA00022777"/>
    </source>
</evidence>
<dbReference type="GO" id="GO:0004674">
    <property type="term" value="F:protein serine/threonine kinase activity"/>
    <property type="evidence" value="ECO:0007669"/>
    <property type="project" value="UniProtKB-KW"/>
</dbReference>
<gene>
    <name evidence="22" type="ORF">TEA_025839</name>
</gene>
<comment type="catalytic activity">
    <reaction evidence="16">
        <text>L-threonyl-[protein] + ATP = O-phospho-L-threonyl-[protein] + ADP + H(+)</text>
        <dbReference type="Rhea" id="RHEA:46608"/>
        <dbReference type="Rhea" id="RHEA-COMP:11060"/>
        <dbReference type="Rhea" id="RHEA-COMP:11605"/>
        <dbReference type="ChEBI" id="CHEBI:15378"/>
        <dbReference type="ChEBI" id="CHEBI:30013"/>
        <dbReference type="ChEBI" id="CHEBI:30616"/>
        <dbReference type="ChEBI" id="CHEBI:61977"/>
        <dbReference type="ChEBI" id="CHEBI:456216"/>
        <dbReference type="EC" id="2.7.11.1"/>
    </reaction>
</comment>
<dbReference type="EC" id="2.7.11.1" evidence="2"/>
<evidence type="ECO:0000256" key="5">
    <source>
        <dbReference type="ARBA" id="ARBA00022692"/>
    </source>
</evidence>
<evidence type="ECO:0000256" key="4">
    <source>
        <dbReference type="ARBA" id="ARBA00022679"/>
    </source>
</evidence>
<keyword evidence="5 18" id="KW-0812">Transmembrane</keyword>
<evidence type="ECO:0000256" key="15">
    <source>
        <dbReference type="ARBA" id="ARBA00023180"/>
    </source>
</evidence>
<dbReference type="CDD" id="cd23509">
    <property type="entry name" value="Gnk2-like"/>
    <property type="match status" value="2"/>
</dbReference>
<dbReference type="PANTHER" id="PTHR27002:SF679">
    <property type="entry name" value="CYSTEINE-RICH RECEPTOR-LIKE PROTEIN KINASE 10 ISOFORM X1"/>
    <property type="match status" value="1"/>
</dbReference>
<dbReference type="AlphaFoldDB" id="A0A4S4DSQ5"/>
<feature type="domain" description="Protein kinase" evidence="20">
    <location>
        <begin position="350"/>
        <end position="628"/>
    </location>
</feature>
<dbReference type="InterPro" id="IPR001245">
    <property type="entry name" value="Ser-Thr/Tyr_kinase_cat_dom"/>
</dbReference>
<dbReference type="Gene3D" id="3.30.200.20">
    <property type="entry name" value="Phosphorylase Kinase, domain 1"/>
    <property type="match status" value="1"/>
</dbReference>
<evidence type="ECO:0000259" key="20">
    <source>
        <dbReference type="PROSITE" id="PS50011"/>
    </source>
</evidence>
<keyword evidence="9" id="KW-0418">Kinase</keyword>
<dbReference type="Pfam" id="PF07714">
    <property type="entry name" value="PK_Tyr_Ser-Thr"/>
    <property type="match status" value="1"/>
</dbReference>
<dbReference type="SUPFAM" id="SSF56112">
    <property type="entry name" value="Protein kinase-like (PK-like)"/>
    <property type="match status" value="1"/>
</dbReference>
<dbReference type="FunFam" id="3.30.430.20:FF:000002">
    <property type="entry name" value="Cysteine-rich receptor-like protein kinase 10"/>
    <property type="match status" value="1"/>
</dbReference>
<sequence length="694" mass="78339">MFPFPKTIKLLLLYHFFFPLHDLVRADAPPYQFCSNATISTNNNLFQSNLKNLLYSLSSNSSVSNFYNTTTGNDQDRVFGLFLCYNFVSKDDCKNCIESASQDIQTLCGNRNEAVVWEENCQLRYANESFFGHLDVTGNIWKDNKQNVSGDELGRFSSVVNDTLHNLSRLAAFNPSYGMYATGVVNFTDTETIYALVQCTTDLSPDDCNTCLEIAIANTSNCCSESRGARLLSPSCYLRYEFYAFYKGATSKNPRIFETSRRNNWMIVAIVSAILMAVLLGFCVCYCLAIRNQTKTREKQVSSREDQLYDIEDPNNIDVQHQNFQARDNLNSQNFPFFDLSTLSAATDNFSDSNKLGQGGFGPVYKGQLPDGKEVAVKRLSSVSEQGLDEFTNEVLLILKLQHKNLVRLLGFCIDGDEKLLIYEYMPNGSLDVFLLDPRKRAQMNWSRSLNIINGIARGMLYLHEDSRLRIIHRDLKPSNVLLDSEMNPKISDFGMARIFGGSDDAANTARIVGTYGYMAPEFAMEGLYSVKSDVFSFGVLLIEIITGRRNATFHLTKRAPSLIAFVWQLWNEGKGLEMIDPLLMESCDLDEFLRYMHIGLLCVQEDAYDRPTMSSVVVMLKSEASWGVSIMEGALNMEGLDLFWNFIRVLLRKWEFEGWISVISVEADVGPIKELLVLGESGVGEVRCGSHRI</sequence>
<dbReference type="InterPro" id="IPR038408">
    <property type="entry name" value="GNK2_sf"/>
</dbReference>
<proteinExistence type="predicted"/>
<dbReference type="GO" id="GO:0005524">
    <property type="term" value="F:ATP binding"/>
    <property type="evidence" value="ECO:0007669"/>
    <property type="project" value="UniProtKB-KW"/>
</dbReference>
<feature type="domain" description="Gnk2-homologous" evidence="21">
    <location>
        <begin position="28"/>
        <end position="130"/>
    </location>
</feature>
<keyword evidence="4" id="KW-0808">Transferase</keyword>
<dbReference type="InterPro" id="IPR002902">
    <property type="entry name" value="GNK2"/>
</dbReference>
<evidence type="ECO:0000256" key="8">
    <source>
        <dbReference type="ARBA" id="ARBA00022741"/>
    </source>
</evidence>
<comment type="catalytic activity">
    <reaction evidence="17">
        <text>L-seryl-[protein] + ATP = O-phospho-L-seryl-[protein] + ADP + H(+)</text>
        <dbReference type="Rhea" id="RHEA:17989"/>
        <dbReference type="Rhea" id="RHEA-COMP:9863"/>
        <dbReference type="Rhea" id="RHEA-COMP:11604"/>
        <dbReference type="ChEBI" id="CHEBI:15378"/>
        <dbReference type="ChEBI" id="CHEBI:29999"/>
        <dbReference type="ChEBI" id="CHEBI:30616"/>
        <dbReference type="ChEBI" id="CHEBI:83421"/>
        <dbReference type="ChEBI" id="CHEBI:456216"/>
        <dbReference type="EC" id="2.7.11.1"/>
    </reaction>
</comment>
<evidence type="ECO:0000313" key="23">
    <source>
        <dbReference type="Proteomes" id="UP000306102"/>
    </source>
</evidence>
<dbReference type="PROSITE" id="PS51473">
    <property type="entry name" value="GNK2"/>
    <property type="match status" value="2"/>
</dbReference>
<evidence type="ECO:0000256" key="14">
    <source>
        <dbReference type="ARBA" id="ARBA00023170"/>
    </source>
</evidence>
<dbReference type="SMART" id="SM00220">
    <property type="entry name" value="S_TKc"/>
    <property type="match status" value="1"/>
</dbReference>
<keyword evidence="23" id="KW-1185">Reference proteome</keyword>
<name>A0A4S4DSQ5_CAMSN</name>
<feature type="chain" id="PRO_5020467165" description="non-specific serine/threonine protein kinase" evidence="19">
    <location>
        <begin position="27"/>
        <end position="694"/>
    </location>
</feature>